<dbReference type="InterPro" id="IPR008822">
    <property type="entry name" value="Endonuclease_RusA-like"/>
</dbReference>
<dbReference type="GO" id="GO:0006281">
    <property type="term" value="P:DNA repair"/>
    <property type="evidence" value="ECO:0007669"/>
    <property type="project" value="InterPro"/>
</dbReference>
<dbReference type="InterPro" id="IPR036614">
    <property type="entry name" value="RusA-like_sf"/>
</dbReference>
<protein>
    <submittedName>
        <fullName evidence="1">Endodeoxyribonuclease RusA</fullName>
    </submittedName>
</protein>
<dbReference type="GO" id="GO:0006310">
    <property type="term" value="P:DNA recombination"/>
    <property type="evidence" value="ECO:0007669"/>
    <property type="project" value="InterPro"/>
</dbReference>
<accession>A0A8S5RH23</accession>
<dbReference type="EMBL" id="BK059104">
    <property type="protein sequence ID" value="DAE30385.1"/>
    <property type="molecule type" value="Genomic_DNA"/>
</dbReference>
<evidence type="ECO:0000313" key="1">
    <source>
        <dbReference type="EMBL" id="DAE30385.1"/>
    </source>
</evidence>
<reference evidence="1" key="1">
    <citation type="journal article" date="2021" name="Proc. Natl. Acad. Sci. U.S.A.">
        <title>A Catalog of Tens of Thousands of Viruses from Human Metagenomes Reveals Hidden Associations with Chronic Diseases.</title>
        <authorList>
            <person name="Tisza M.J."/>
            <person name="Buck C.B."/>
        </authorList>
    </citation>
    <scope>NUCLEOTIDE SEQUENCE</scope>
    <source>
        <strain evidence="1">Ctiha2</strain>
    </source>
</reference>
<dbReference type="Pfam" id="PF05866">
    <property type="entry name" value="RusA"/>
    <property type="match status" value="1"/>
</dbReference>
<organism evidence="1">
    <name type="scientific">virus sp. ctiha2</name>
    <dbReference type="NCBI Taxonomy" id="2827299"/>
    <lineage>
        <taxon>Viruses</taxon>
    </lineage>
</organism>
<dbReference type="GO" id="GO:0000287">
    <property type="term" value="F:magnesium ion binding"/>
    <property type="evidence" value="ECO:0007669"/>
    <property type="project" value="InterPro"/>
</dbReference>
<sequence length="164" mass="19517">MESVWLDHSPAPLIKKGMKDIEIIDLILNQDVLEKYNKYYFKQHPKARKIPIERPMHPSINTWMILPRIQMNQLKQKWKDFIVFWIKDLGLQDKHLESFEMIFTTYMPTKRRVDCDNTVPKFILDGFSESGFIIDDDGKHLHSLTLKTGYDKDNPRTEIKIIVK</sequence>
<dbReference type="Gene3D" id="3.30.1330.70">
    <property type="entry name" value="Holliday junction resolvase RusA"/>
    <property type="match status" value="1"/>
</dbReference>
<name>A0A8S5RH23_9VIRU</name>
<dbReference type="SUPFAM" id="SSF103084">
    <property type="entry name" value="Holliday junction resolvase RusA"/>
    <property type="match status" value="1"/>
</dbReference>
<proteinExistence type="predicted"/>